<dbReference type="PROSITE" id="PS51257">
    <property type="entry name" value="PROKAR_LIPOPROTEIN"/>
    <property type="match status" value="1"/>
</dbReference>
<dbReference type="GeneID" id="93157809"/>
<protein>
    <submittedName>
        <fullName evidence="1">Prepilin-type N-terminal cleavage/methylation domain-containing protein</fullName>
    </submittedName>
</protein>
<proteinExistence type="predicted"/>
<name>A0A6N7VCD7_9FIRM</name>
<keyword evidence="2" id="KW-1185">Reference proteome</keyword>
<dbReference type="InterPro" id="IPR012902">
    <property type="entry name" value="N_methyl_site"/>
</dbReference>
<accession>A0A6N7VCD7</accession>
<dbReference type="Pfam" id="PF07963">
    <property type="entry name" value="N_methyl"/>
    <property type="match status" value="1"/>
</dbReference>
<dbReference type="EMBL" id="VUMR01000002">
    <property type="protein sequence ID" value="MSS55451.1"/>
    <property type="molecule type" value="Genomic_DNA"/>
</dbReference>
<dbReference type="RefSeq" id="WP_154555198.1">
    <property type="nucleotide sequence ID" value="NZ_DAWCHD010000151.1"/>
</dbReference>
<reference evidence="1 2" key="1">
    <citation type="submission" date="2019-08" db="EMBL/GenBank/DDBJ databases">
        <title>In-depth cultivation of the pig gut microbiome towards novel bacterial diversity and tailored functional studies.</title>
        <authorList>
            <person name="Wylensek D."/>
            <person name="Hitch T.C.A."/>
            <person name="Clavel T."/>
        </authorList>
    </citation>
    <scope>NUCLEOTIDE SEQUENCE [LARGE SCALE GENOMIC DNA]</scope>
    <source>
        <strain evidence="1 2">LKV-472-APC-3</strain>
    </source>
</reference>
<dbReference type="Proteomes" id="UP000434241">
    <property type="component" value="Unassembled WGS sequence"/>
</dbReference>
<dbReference type="NCBIfam" id="TIGR02532">
    <property type="entry name" value="IV_pilin_GFxxxE"/>
    <property type="match status" value="1"/>
</dbReference>
<organism evidence="1 2">
    <name type="scientific">Holdemanella porci</name>
    <dbReference type="NCBI Taxonomy" id="2652276"/>
    <lineage>
        <taxon>Bacteria</taxon>
        <taxon>Bacillati</taxon>
        <taxon>Bacillota</taxon>
        <taxon>Erysipelotrichia</taxon>
        <taxon>Erysipelotrichales</taxon>
        <taxon>Erysipelotrichaceae</taxon>
        <taxon>Holdemanella</taxon>
    </lineage>
</organism>
<dbReference type="AlphaFoldDB" id="A0A6N7VCD7"/>
<evidence type="ECO:0000313" key="1">
    <source>
        <dbReference type="EMBL" id="MSS55451.1"/>
    </source>
</evidence>
<gene>
    <name evidence="1" type="ORF">FYJ55_00630</name>
</gene>
<evidence type="ECO:0000313" key="2">
    <source>
        <dbReference type="Proteomes" id="UP000434241"/>
    </source>
</evidence>
<comment type="caution">
    <text evidence="1">The sequence shown here is derived from an EMBL/GenBank/DDBJ whole genome shotgun (WGS) entry which is preliminary data.</text>
</comment>
<sequence>MKKLKRNGFTLIEALLALFITSLVSLLGCMLMRCALHFAHMDVDTQNQFAVLQLRRELAQSNDLKIESDCLSYILNHEKKVLYFDKHRIVKSPGYEIYMEQIDEAIFYKKEDGYYVWFKKKNKTYDFELY</sequence>